<comment type="caution">
    <text evidence="6">The sequence shown here is derived from an EMBL/GenBank/DDBJ whole genome shotgun (WGS) entry which is preliminary data.</text>
</comment>
<accession>A0A6N6MDU8</accession>
<gene>
    <name evidence="6" type="ORF">F6U93_08875</name>
</gene>
<evidence type="ECO:0000256" key="4">
    <source>
        <dbReference type="PROSITE-ProRule" id="PRU00433"/>
    </source>
</evidence>
<dbReference type="SUPFAM" id="SSF46626">
    <property type="entry name" value="Cytochrome c"/>
    <property type="match status" value="1"/>
</dbReference>
<dbReference type="GO" id="GO:0046872">
    <property type="term" value="F:metal ion binding"/>
    <property type="evidence" value="ECO:0007669"/>
    <property type="project" value="UniProtKB-KW"/>
</dbReference>
<evidence type="ECO:0000256" key="2">
    <source>
        <dbReference type="ARBA" id="ARBA00022723"/>
    </source>
</evidence>
<name>A0A6N6MDU8_9FLAO</name>
<keyword evidence="7" id="KW-1185">Reference proteome</keyword>
<dbReference type="Pfam" id="PF00034">
    <property type="entry name" value="Cytochrom_C"/>
    <property type="match status" value="1"/>
</dbReference>
<evidence type="ECO:0000313" key="7">
    <source>
        <dbReference type="Proteomes" id="UP000441333"/>
    </source>
</evidence>
<dbReference type="EMBL" id="WAAT01000044">
    <property type="protein sequence ID" value="KAB1067883.1"/>
    <property type="molecule type" value="Genomic_DNA"/>
</dbReference>
<dbReference type="PANTHER" id="PTHR35008:SF8">
    <property type="entry name" value="ALCOHOL DEHYDROGENASE CYTOCHROME C SUBUNIT"/>
    <property type="match status" value="1"/>
</dbReference>
<organism evidence="6 7">
    <name type="scientific">Pseudotamlana haliotis</name>
    <dbReference type="NCBI Taxonomy" id="2614804"/>
    <lineage>
        <taxon>Bacteria</taxon>
        <taxon>Pseudomonadati</taxon>
        <taxon>Bacteroidota</taxon>
        <taxon>Flavobacteriia</taxon>
        <taxon>Flavobacteriales</taxon>
        <taxon>Flavobacteriaceae</taxon>
        <taxon>Pseudotamlana</taxon>
    </lineage>
</organism>
<dbReference type="PANTHER" id="PTHR35008">
    <property type="entry name" value="BLL4482 PROTEIN-RELATED"/>
    <property type="match status" value="1"/>
</dbReference>
<keyword evidence="1 4" id="KW-0349">Heme</keyword>
<evidence type="ECO:0000256" key="3">
    <source>
        <dbReference type="ARBA" id="ARBA00023004"/>
    </source>
</evidence>
<proteinExistence type="predicted"/>
<keyword evidence="2 4" id="KW-0479">Metal-binding</keyword>
<dbReference type="InterPro" id="IPR009056">
    <property type="entry name" value="Cyt_c-like_dom"/>
</dbReference>
<dbReference type="GO" id="GO:0009055">
    <property type="term" value="F:electron transfer activity"/>
    <property type="evidence" value="ECO:0007669"/>
    <property type="project" value="InterPro"/>
</dbReference>
<dbReference type="InterPro" id="IPR051459">
    <property type="entry name" value="Cytochrome_c-type_DH"/>
</dbReference>
<dbReference type="AlphaFoldDB" id="A0A6N6MDU8"/>
<protein>
    <submittedName>
        <fullName evidence="6">Cytochrome c</fullName>
    </submittedName>
</protein>
<evidence type="ECO:0000256" key="1">
    <source>
        <dbReference type="ARBA" id="ARBA00022617"/>
    </source>
</evidence>
<dbReference type="Proteomes" id="UP000441333">
    <property type="component" value="Unassembled WGS sequence"/>
</dbReference>
<dbReference type="InterPro" id="IPR036909">
    <property type="entry name" value="Cyt_c-like_dom_sf"/>
</dbReference>
<dbReference type="PROSITE" id="PS51007">
    <property type="entry name" value="CYTC"/>
    <property type="match status" value="1"/>
</dbReference>
<feature type="domain" description="Cytochrome c" evidence="5">
    <location>
        <begin position="1"/>
        <end position="87"/>
    </location>
</feature>
<reference evidence="6 7" key="1">
    <citation type="submission" date="2019-09" db="EMBL/GenBank/DDBJ databases">
        <authorList>
            <person name="Cao W.R."/>
        </authorList>
    </citation>
    <scope>NUCLEOTIDE SEQUENCE [LARGE SCALE GENOMIC DNA]</scope>
    <source>
        <strain evidence="6 7">B1N29</strain>
    </source>
</reference>
<evidence type="ECO:0000259" key="5">
    <source>
        <dbReference type="PROSITE" id="PS51007"/>
    </source>
</evidence>
<dbReference type="GO" id="GO:0020037">
    <property type="term" value="F:heme binding"/>
    <property type="evidence" value="ECO:0007669"/>
    <property type="project" value="InterPro"/>
</dbReference>
<dbReference type="Gene3D" id="1.10.760.10">
    <property type="entry name" value="Cytochrome c-like domain"/>
    <property type="match status" value="1"/>
</dbReference>
<evidence type="ECO:0000313" key="6">
    <source>
        <dbReference type="EMBL" id="KAB1067883.1"/>
    </source>
</evidence>
<keyword evidence="3 4" id="KW-0408">Iron</keyword>
<sequence>MARGEEIYNDFCLTCHLPNGAGVKDVYPPLAKSDYLAENRKASIHLLKYGIDGPIKVNGVTYNGSMPAMGLDDDEIADVMNYITNQWGNTNKNRVTEKEVAAIKK</sequence>